<evidence type="ECO:0000256" key="4">
    <source>
        <dbReference type="ARBA" id="ARBA00023136"/>
    </source>
</evidence>
<keyword evidence="3 7" id="KW-1133">Transmembrane helix</keyword>
<keyword evidence="2 7" id="KW-0812">Transmembrane</keyword>
<dbReference type="PRINTS" id="PR01036">
    <property type="entry name" value="TCRTETB"/>
</dbReference>
<dbReference type="EMBL" id="JBEYRS010000022">
    <property type="protein sequence ID" value="MEW2367118.1"/>
    <property type="molecule type" value="Genomic_DNA"/>
</dbReference>
<evidence type="ECO:0000256" key="1">
    <source>
        <dbReference type="ARBA" id="ARBA00004651"/>
    </source>
</evidence>
<accession>A0ABV3M5Z3</accession>
<feature type="transmembrane region" description="Helical" evidence="7">
    <location>
        <begin position="292"/>
        <end position="317"/>
    </location>
</feature>
<organism evidence="9 10">
    <name type="scientific">Streptomyces huasconensis</name>
    <dbReference type="NCBI Taxonomy" id="1854574"/>
    <lineage>
        <taxon>Bacteria</taxon>
        <taxon>Bacillati</taxon>
        <taxon>Actinomycetota</taxon>
        <taxon>Actinomycetes</taxon>
        <taxon>Kitasatosporales</taxon>
        <taxon>Streptomycetaceae</taxon>
        <taxon>Streptomyces</taxon>
    </lineage>
</organism>
<reference evidence="9 10" key="1">
    <citation type="submission" date="2024-06" db="EMBL/GenBank/DDBJ databases">
        <title>The Natural Products Discovery Center: Release of the First 8490 Sequenced Strains for Exploring Actinobacteria Biosynthetic Diversity.</title>
        <authorList>
            <person name="Kalkreuter E."/>
            <person name="Kautsar S.A."/>
            <person name="Yang D."/>
            <person name="Bader C.D."/>
            <person name="Teijaro C.N."/>
            <person name="Fluegel L."/>
            <person name="Davis C.M."/>
            <person name="Simpson J.R."/>
            <person name="Lauterbach L."/>
            <person name="Steele A.D."/>
            <person name="Gui C."/>
            <person name="Meng S."/>
            <person name="Li G."/>
            <person name="Viehrig K."/>
            <person name="Ye F."/>
            <person name="Su P."/>
            <person name="Kiefer A.F."/>
            <person name="Nichols A."/>
            <person name="Cepeda A.J."/>
            <person name="Yan W."/>
            <person name="Fan B."/>
            <person name="Jiang Y."/>
            <person name="Adhikari A."/>
            <person name="Zheng C.-J."/>
            <person name="Schuster L."/>
            <person name="Cowan T.M."/>
            <person name="Smanski M.J."/>
            <person name="Chevrette M.G."/>
            <person name="De Carvalho L.P.S."/>
            <person name="Shen B."/>
        </authorList>
    </citation>
    <scope>NUCLEOTIDE SEQUENCE [LARGE SCALE GENOMIC DNA]</scope>
    <source>
        <strain evidence="9 10">NPDC047833</strain>
    </source>
</reference>
<dbReference type="Gene3D" id="1.20.1250.20">
    <property type="entry name" value="MFS general substrate transporter like domains"/>
    <property type="match status" value="1"/>
</dbReference>
<feature type="region of interest" description="Disordered" evidence="6">
    <location>
        <begin position="1"/>
        <end position="24"/>
    </location>
</feature>
<comment type="subcellular location">
    <subcellularLocation>
        <location evidence="1">Cell membrane</location>
        <topology evidence="1">Multi-pass membrane protein</topology>
    </subcellularLocation>
</comment>
<dbReference type="Pfam" id="PF07690">
    <property type="entry name" value="MFS_1"/>
    <property type="match status" value="1"/>
</dbReference>
<evidence type="ECO:0000256" key="7">
    <source>
        <dbReference type="SAM" id="Phobius"/>
    </source>
</evidence>
<dbReference type="InterPro" id="IPR020846">
    <property type="entry name" value="MFS_dom"/>
</dbReference>
<feature type="transmembrane region" description="Helical" evidence="7">
    <location>
        <begin position="224"/>
        <end position="244"/>
    </location>
</feature>
<feature type="transmembrane region" description="Helical" evidence="7">
    <location>
        <begin position="250"/>
        <end position="271"/>
    </location>
</feature>
<feature type="transmembrane region" description="Helical" evidence="7">
    <location>
        <begin position="70"/>
        <end position="89"/>
    </location>
</feature>
<keyword evidence="5" id="KW-0046">Antibiotic resistance</keyword>
<feature type="transmembrane region" description="Helical" evidence="7">
    <location>
        <begin position="159"/>
        <end position="181"/>
    </location>
</feature>
<feature type="transmembrane region" description="Helical" evidence="7">
    <location>
        <begin position="426"/>
        <end position="449"/>
    </location>
</feature>
<feature type="transmembrane region" description="Helical" evidence="7">
    <location>
        <begin position="329"/>
        <end position="348"/>
    </location>
</feature>
<evidence type="ECO:0000259" key="8">
    <source>
        <dbReference type="PROSITE" id="PS50850"/>
    </source>
</evidence>
<proteinExistence type="predicted"/>
<feature type="transmembrane region" description="Helical" evidence="7">
    <location>
        <begin position="461"/>
        <end position="484"/>
    </location>
</feature>
<feature type="domain" description="Major facilitator superfamily (MFS) profile" evidence="8">
    <location>
        <begin position="35"/>
        <end position="490"/>
    </location>
</feature>
<dbReference type="Gene3D" id="1.20.1720.10">
    <property type="entry name" value="Multidrug resistance protein D"/>
    <property type="match status" value="1"/>
</dbReference>
<dbReference type="PROSITE" id="PS50850">
    <property type="entry name" value="MFS"/>
    <property type="match status" value="1"/>
</dbReference>
<dbReference type="CDD" id="cd17321">
    <property type="entry name" value="MFS_MMR_MDR_like"/>
    <property type="match status" value="1"/>
</dbReference>
<dbReference type="InterPro" id="IPR036259">
    <property type="entry name" value="MFS_trans_sf"/>
</dbReference>
<name>A0ABV3M5Z3_9ACTN</name>
<keyword evidence="4 7" id="KW-0472">Membrane</keyword>
<gene>
    <name evidence="9" type="ORF">AB0887_34910</name>
</gene>
<dbReference type="SUPFAM" id="SSF103473">
    <property type="entry name" value="MFS general substrate transporter"/>
    <property type="match status" value="1"/>
</dbReference>
<evidence type="ECO:0000313" key="9">
    <source>
        <dbReference type="EMBL" id="MEW2367118.1"/>
    </source>
</evidence>
<feature type="transmembrane region" description="Helical" evidence="7">
    <location>
        <begin position="126"/>
        <end position="147"/>
    </location>
</feature>
<dbReference type="Proteomes" id="UP001553843">
    <property type="component" value="Unassembled WGS sequence"/>
</dbReference>
<dbReference type="InterPro" id="IPR011701">
    <property type="entry name" value="MFS"/>
</dbReference>
<keyword evidence="10" id="KW-1185">Reference proteome</keyword>
<dbReference type="PANTHER" id="PTHR42718">
    <property type="entry name" value="MAJOR FACILITATOR SUPERFAMILY MULTIDRUG TRANSPORTER MFSC"/>
    <property type="match status" value="1"/>
</dbReference>
<comment type="caution">
    <text evidence="9">The sequence shown here is derived from an EMBL/GenBank/DDBJ whole genome shotgun (WGS) entry which is preliminary data.</text>
</comment>
<feature type="transmembrane region" description="Helical" evidence="7">
    <location>
        <begin position="193"/>
        <end position="212"/>
    </location>
</feature>
<sequence>MASPALGSEPTGTIEPARGTASGTSATMPWAARIALVVVLAAELMDTLDQTVILTAIPAIQTSLGAGPAAVQWLTVGYALAFALGLITGGRLGDAYGRRKVLLIGTAAFTLASLLCGIAPGPGTLIAARVLQGAGAAVMIPQVLATLHVTFAAETRGKVFGLYGAVLSVGAVMGPALGGVVTQADLFGLSWRPVFLINVPIGLAVLVLGRKFVTESTARQPERLDVTGMLLSASAVLLIVFPLTEGHTHHWPLWCFAMLAGGLLLLGVFLRHQRRRKDDAPLMVLSLFRGKAFSGGLLAQLLLGLLSGTFFTTWTLYLQRGLGLTPLQAAGAFVLIALGELAGAVIVMKTVGRLGRRVPQTGALIAVAAMVVYGVQVSTRQADLTILATALPLLLLGLGFGTIGAPIADMSLAGVPHEHAGSASGLFNTSTQLGIAFGAALTALVFFAATGGSPDGAVNRAAFTGVLWWVGGAFAAIWALMFLLPRHADNRAD</sequence>
<protein>
    <submittedName>
        <fullName evidence="9">MFS transporter</fullName>
    </submittedName>
</protein>
<evidence type="ECO:0000256" key="3">
    <source>
        <dbReference type="ARBA" id="ARBA00022989"/>
    </source>
</evidence>
<feature type="transmembrane region" description="Helical" evidence="7">
    <location>
        <begin position="360"/>
        <end position="378"/>
    </location>
</feature>
<feature type="transmembrane region" description="Helical" evidence="7">
    <location>
        <begin position="101"/>
        <end position="120"/>
    </location>
</feature>
<dbReference type="RefSeq" id="WP_359773004.1">
    <property type="nucleotide sequence ID" value="NZ_JBEYRR010000001.1"/>
</dbReference>
<evidence type="ECO:0000313" key="10">
    <source>
        <dbReference type="Proteomes" id="UP001553843"/>
    </source>
</evidence>
<evidence type="ECO:0000256" key="5">
    <source>
        <dbReference type="ARBA" id="ARBA00023251"/>
    </source>
</evidence>
<evidence type="ECO:0000256" key="2">
    <source>
        <dbReference type="ARBA" id="ARBA00022692"/>
    </source>
</evidence>
<feature type="transmembrane region" description="Helical" evidence="7">
    <location>
        <begin position="384"/>
        <end position="405"/>
    </location>
</feature>
<evidence type="ECO:0000256" key="6">
    <source>
        <dbReference type="SAM" id="MobiDB-lite"/>
    </source>
</evidence>
<dbReference type="PANTHER" id="PTHR42718:SF39">
    <property type="entry name" value="ACTINORHODIN TRANSPORTER-RELATED"/>
    <property type="match status" value="1"/>
</dbReference>